<dbReference type="RefSeq" id="WP_013674992.1">
    <property type="nucleotide sequence ID" value="NZ_BAABKS010000021.1"/>
</dbReference>
<dbReference type="InterPro" id="IPR012808">
    <property type="entry name" value="CHP02453"/>
</dbReference>
<dbReference type="NCBIfam" id="TIGR02453">
    <property type="entry name" value="TIGR02453 family protein"/>
    <property type="match status" value="1"/>
</dbReference>
<proteinExistence type="predicted"/>
<dbReference type="PIRSF" id="PIRSF028451">
    <property type="entry name" value="UCP028451"/>
    <property type="match status" value="1"/>
</dbReference>
<gene>
    <name evidence="1" type="ORF">ACFQ34_18630</name>
</gene>
<dbReference type="InterPro" id="IPR015996">
    <property type="entry name" value="UCP028451"/>
</dbReference>
<organism evidence="1 2">
    <name type="scientific">Pseudonocardia benzenivorans</name>
    <dbReference type="NCBI Taxonomy" id="228005"/>
    <lineage>
        <taxon>Bacteria</taxon>
        <taxon>Bacillati</taxon>
        <taxon>Actinomycetota</taxon>
        <taxon>Actinomycetes</taxon>
        <taxon>Pseudonocardiales</taxon>
        <taxon>Pseudonocardiaceae</taxon>
        <taxon>Pseudonocardia</taxon>
    </lineage>
</organism>
<dbReference type="PANTHER" id="PTHR36452:SF1">
    <property type="entry name" value="DUF2461 DOMAIN-CONTAINING PROTEIN"/>
    <property type="match status" value="1"/>
</dbReference>
<dbReference type="Pfam" id="PF09365">
    <property type="entry name" value="DUF2461"/>
    <property type="match status" value="1"/>
</dbReference>
<dbReference type="Proteomes" id="UP001597182">
    <property type="component" value="Unassembled WGS sequence"/>
</dbReference>
<protein>
    <submittedName>
        <fullName evidence="1">DUF2461 domain-containing protein</fullName>
    </submittedName>
</protein>
<sequence>MTFEGFGEGAVEFYDGLLADNSKAYWTDQRAVYESDVREPMLALLAALEPEFGGPGKVFRPYRDVRFSADKTPYKTHCGGYTPPYYVQLSADGLMVAAGYYRMESDQVARYRTAVDDERRGADLIARLDAGRAAGLEVGGQTLTRAPRGVAPDHPRIDLLRHKSLHLWRTFPPDDVLHEPACLDRVADVWRAARPLAEWLADHVGPSDRPRR</sequence>
<keyword evidence="2" id="KW-1185">Reference proteome</keyword>
<dbReference type="EMBL" id="JBHTMB010000153">
    <property type="protein sequence ID" value="MFD1235309.1"/>
    <property type="molecule type" value="Genomic_DNA"/>
</dbReference>
<dbReference type="PANTHER" id="PTHR36452">
    <property type="entry name" value="CHROMOSOME 12, WHOLE GENOME SHOTGUN SEQUENCE"/>
    <property type="match status" value="1"/>
</dbReference>
<reference evidence="2" key="1">
    <citation type="journal article" date="2019" name="Int. J. Syst. Evol. Microbiol.">
        <title>The Global Catalogue of Microorganisms (GCM) 10K type strain sequencing project: providing services to taxonomists for standard genome sequencing and annotation.</title>
        <authorList>
            <consortium name="The Broad Institute Genomics Platform"/>
            <consortium name="The Broad Institute Genome Sequencing Center for Infectious Disease"/>
            <person name="Wu L."/>
            <person name="Ma J."/>
        </authorList>
    </citation>
    <scope>NUCLEOTIDE SEQUENCE [LARGE SCALE GENOMIC DNA]</scope>
    <source>
        <strain evidence="2">CCUG 49018</strain>
    </source>
</reference>
<evidence type="ECO:0000313" key="1">
    <source>
        <dbReference type="EMBL" id="MFD1235309.1"/>
    </source>
</evidence>
<comment type="caution">
    <text evidence="1">The sequence shown here is derived from an EMBL/GenBank/DDBJ whole genome shotgun (WGS) entry which is preliminary data.</text>
</comment>
<name>A0ABW3VMH0_9PSEU</name>
<evidence type="ECO:0000313" key="2">
    <source>
        <dbReference type="Proteomes" id="UP001597182"/>
    </source>
</evidence>
<accession>A0ABW3VMH0</accession>